<keyword evidence="9" id="KW-0862">Zinc</keyword>
<reference evidence="15" key="1">
    <citation type="submission" date="2018-10" db="EMBL/GenBank/DDBJ databases">
        <title>Transcriptome assembly of Aceria tosichella (Wheat curl mite) Type 2.</title>
        <authorList>
            <person name="Scully E.D."/>
            <person name="Geib S.M."/>
            <person name="Palmer N.A."/>
            <person name="Gupta A.K."/>
            <person name="Sarath G."/>
            <person name="Tatineni S."/>
        </authorList>
    </citation>
    <scope>NUCLEOTIDE SEQUENCE</scope>
    <source>
        <strain evidence="15">LincolnNE</strain>
    </source>
</reference>
<keyword evidence="13" id="KW-0812">Transmembrane</keyword>
<dbReference type="InterPro" id="IPR011042">
    <property type="entry name" value="6-blade_b-propeller_TolB-like"/>
</dbReference>
<keyword evidence="6" id="KW-0325">Glycoprotein</keyword>
<sequence>MTLLLPSQMARLPQIILLVLLAAATLLFDLTESQTDKSDFTYTLDEGYPIGEKLFGNIAGVDVDKEGNVIIFHRGSHRWGPSTFDANDVYVNKDTNPIPEETVVTIDPTQKKVIRAWGSKMFYMPHGLSLDLEGNNLWLTDVAMHQVFKFSVDGSSKLIELGKAFIPGADEEHFCKPTSVADTGEFVFVADGYCNSRVVMFSAEGKYLGEFGQSSDAYLSSVNSVQPQFNIPHKITYAKEAKMLCVADRENGRIQCFSFEPRYREDQNSIDETGVKQTVILNGAIKQKFIIADPLFHGRLFSLDYSPIRGGIIVAVSGEDLTNAKRTPLGFVYNVTTGQLISRFAPPPGRTFGMAHDLAITGSEANSLYVVDISPVNLWRFSRPTPTHQDTAGGRVIGGHVASSGISGALSVMDTRHRRISAIWYIIIFTIVGSILFVVSRSRKSVRYSGPNSFSALYSNGYPASINSLFGRNGDRFQRRTNGNGSSDALFSTMFSRRAFFGIFHRNSTQNEFNRIPLEESDNSDDDKSDSDVEEFNINQANPNVKITV</sequence>
<dbReference type="SUPFAM" id="SSF101898">
    <property type="entry name" value="NHL repeat"/>
    <property type="match status" value="1"/>
</dbReference>
<organism evidence="15">
    <name type="scientific">Aceria tosichella</name>
    <name type="common">wheat curl mite</name>
    <dbReference type="NCBI Taxonomy" id="561515"/>
    <lineage>
        <taxon>Eukaryota</taxon>
        <taxon>Metazoa</taxon>
        <taxon>Ecdysozoa</taxon>
        <taxon>Arthropoda</taxon>
        <taxon>Chelicerata</taxon>
        <taxon>Arachnida</taxon>
        <taxon>Acari</taxon>
        <taxon>Acariformes</taxon>
        <taxon>Trombidiformes</taxon>
        <taxon>Prostigmata</taxon>
        <taxon>Eupodina</taxon>
        <taxon>Eriophyoidea</taxon>
        <taxon>Eriophyidae</taxon>
        <taxon>Eriophyinae</taxon>
        <taxon>Aceriini</taxon>
        <taxon>Aceria</taxon>
    </lineage>
</organism>
<feature type="binding site" evidence="9">
    <location>
        <position position="233"/>
    </location>
    <ligand>
        <name>Zn(2+)</name>
        <dbReference type="ChEBI" id="CHEBI:29105"/>
        <note>catalytic</note>
    </ligand>
</feature>
<evidence type="ECO:0000256" key="9">
    <source>
        <dbReference type="PIRSR" id="PIRSR600720-2"/>
    </source>
</evidence>
<evidence type="ECO:0000256" key="14">
    <source>
        <dbReference type="SAM" id="SignalP"/>
    </source>
</evidence>
<feature type="compositionally biased region" description="Acidic residues" evidence="12">
    <location>
        <begin position="519"/>
        <end position="535"/>
    </location>
</feature>
<evidence type="ECO:0000256" key="10">
    <source>
        <dbReference type="PIRSR" id="PIRSR600720-3"/>
    </source>
</evidence>
<name>A0A6G1SD08_9ACAR</name>
<keyword evidence="13" id="KW-1133">Transmembrane helix</keyword>
<dbReference type="CDD" id="cd14958">
    <property type="entry name" value="NHL_PAL_like"/>
    <property type="match status" value="1"/>
</dbReference>
<feature type="binding site" evidence="8">
    <location>
        <position position="74"/>
    </location>
    <ligand>
        <name>a protein</name>
        <dbReference type="ChEBI" id="CHEBI:16541"/>
    </ligand>
    <ligandPart>
        <name>C-terminal Xaa-(2S)-2-hydroxyglycine residue</name>
        <dbReference type="ChEBI" id="CHEBI:142768"/>
    </ligandPart>
</feature>
<dbReference type="PROSITE" id="PS51125">
    <property type="entry name" value="NHL"/>
    <property type="match status" value="1"/>
</dbReference>
<evidence type="ECO:0000256" key="7">
    <source>
        <dbReference type="ARBA" id="ARBA00023239"/>
    </source>
</evidence>
<dbReference type="Gene3D" id="2.120.10.30">
    <property type="entry name" value="TolB, C-terminal domain"/>
    <property type="match status" value="1"/>
</dbReference>
<evidence type="ECO:0000313" key="15">
    <source>
        <dbReference type="EMBL" id="MDE48375.1"/>
    </source>
</evidence>
<evidence type="ECO:0000256" key="5">
    <source>
        <dbReference type="ARBA" id="ARBA00023157"/>
    </source>
</evidence>
<dbReference type="GO" id="GO:0006518">
    <property type="term" value="P:peptide metabolic process"/>
    <property type="evidence" value="ECO:0007669"/>
    <property type="project" value="InterPro"/>
</dbReference>
<dbReference type="InterPro" id="IPR001258">
    <property type="entry name" value="NHL_repeat"/>
</dbReference>
<feature type="binding site" evidence="9">
    <location>
        <position position="356"/>
    </location>
    <ligand>
        <name>Zn(2+)</name>
        <dbReference type="ChEBI" id="CHEBI:29105"/>
        <note>catalytic</note>
    </ligand>
</feature>
<dbReference type="GO" id="GO:0046872">
    <property type="term" value="F:metal ion binding"/>
    <property type="evidence" value="ECO:0007669"/>
    <property type="project" value="UniProtKB-KW"/>
</dbReference>
<evidence type="ECO:0000256" key="11">
    <source>
        <dbReference type="PROSITE-ProRule" id="PRU00504"/>
    </source>
</evidence>
<comment type="cofactor">
    <cofactor evidence="9">
        <name>Zn(2+)</name>
        <dbReference type="ChEBI" id="CHEBI:29105"/>
    </cofactor>
    <text evidence="9">Binds one Zn(2+) ion per subunit.</text>
</comment>
<evidence type="ECO:0000256" key="3">
    <source>
        <dbReference type="ARBA" id="ARBA00022729"/>
    </source>
</evidence>
<dbReference type="EMBL" id="GGYP01003604">
    <property type="protein sequence ID" value="MDE48375.1"/>
    <property type="molecule type" value="Transcribed_RNA"/>
</dbReference>
<evidence type="ECO:0000256" key="12">
    <source>
        <dbReference type="SAM" id="MobiDB-lite"/>
    </source>
</evidence>
<feature type="binding site" evidence="9">
    <location>
        <position position="126"/>
    </location>
    <ligand>
        <name>Zn(2+)</name>
        <dbReference type="ChEBI" id="CHEBI:29105"/>
        <note>catalytic</note>
    </ligand>
</feature>
<feature type="binding site" evidence="9">
    <location>
        <position position="128"/>
    </location>
    <ligand>
        <name>Ca(2+)</name>
        <dbReference type="ChEBI" id="CHEBI:29108"/>
        <note>structural</note>
    </ligand>
</feature>
<feature type="binding site" evidence="8">
    <location>
        <position position="249"/>
    </location>
    <ligand>
        <name>a protein</name>
        <dbReference type="ChEBI" id="CHEBI:16541"/>
    </ligand>
    <ligandPart>
        <name>C-terminal Xaa-(2S)-2-hydroxyglycine residue</name>
        <dbReference type="ChEBI" id="CHEBI:142768"/>
    </ligandPart>
</feature>
<dbReference type="GO" id="GO:0004598">
    <property type="term" value="F:peptidylamidoglycolate lyase activity"/>
    <property type="evidence" value="ECO:0007669"/>
    <property type="project" value="UniProtKB-EC"/>
</dbReference>
<feature type="region of interest" description="Disordered" evidence="12">
    <location>
        <begin position="518"/>
        <end position="549"/>
    </location>
</feature>
<evidence type="ECO:0000256" key="8">
    <source>
        <dbReference type="PIRSR" id="PIRSR600720-1"/>
    </source>
</evidence>
<keyword evidence="4" id="KW-0677">Repeat</keyword>
<evidence type="ECO:0000256" key="2">
    <source>
        <dbReference type="ARBA" id="ARBA00022723"/>
    </source>
</evidence>
<dbReference type="PRINTS" id="PR00790">
    <property type="entry name" value="PAMONOXGNASE"/>
</dbReference>
<feature type="repeat" description="NHL" evidence="11">
    <location>
        <begin position="228"/>
        <end position="260"/>
    </location>
</feature>
<keyword evidence="9" id="KW-0106">Calcium</keyword>
<proteinExistence type="predicted"/>
<dbReference type="EC" id="4.3.2.5" evidence="1"/>
<feature type="signal peptide" evidence="14">
    <location>
        <begin position="1"/>
        <end position="33"/>
    </location>
</feature>
<feature type="disulfide bond" evidence="10">
    <location>
        <begin position="175"/>
        <end position="194"/>
    </location>
</feature>
<accession>A0A6G1SD08</accession>
<feature type="disulfide bond" evidence="10">
    <location>
        <begin position="245"/>
        <end position="256"/>
    </location>
</feature>
<gene>
    <name evidence="15" type="primary">Pal1</name>
    <name evidence="15" type="ORF">g.19567</name>
</gene>
<feature type="compositionally biased region" description="Polar residues" evidence="12">
    <location>
        <begin position="537"/>
        <end position="549"/>
    </location>
</feature>
<evidence type="ECO:0000256" key="6">
    <source>
        <dbReference type="ARBA" id="ARBA00023180"/>
    </source>
</evidence>
<evidence type="ECO:0000256" key="4">
    <source>
        <dbReference type="ARBA" id="ARBA00022737"/>
    </source>
</evidence>
<dbReference type="AlphaFoldDB" id="A0A6G1SD08"/>
<feature type="binding site" evidence="9">
    <location>
        <position position="357"/>
    </location>
    <ligand>
        <name>Ca(2+)</name>
        <dbReference type="ChEBI" id="CHEBI:29108"/>
        <note>structural</note>
    </ligand>
</feature>
<dbReference type="Pfam" id="PF01436">
    <property type="entry name" value="NHL"/>
    <property type="match status" value="1"/>
</dbReference>
<keyword evidence="2 9" id="KW-0479">Metal-binding</keyword>
<keyword evidence="5 10" id="KW-1015">Disulfide bond</keyword>
<feature type="binding site" evidence="8">
    <location>
        <position position="193"/>
    </location>
    <ligand>
        <name>a protein</name>
        <dbReference type="ChEBI" id="CHEBI:16541"/>
    </ligand>
    <ligandPart>
        <name>C-terminal Xaa-(2S)-2-hydroxyglycine residue</name>
        <dbReference type="ChEBI" id="CHEBI:142768"/>
    </ligandPart>
</feature>
<dbReference type="PANTHER" id="PTHR10680">
    <property type="entry name" value="PEPTIDYL-GLYCINE ALPHA-AMIDATING MONOOXYGENASE"/>
    <property type="match status" value="1"/>
</dbReference>
<dbReference type="GO" id="GO:0005576">
    <property type="term" value="C:extracellular region"/>
    <property type="evidence" value="ECO:0007669"/>
    <property type="project" value="TreeGrafter"/>
</dbReference>
<feature type="transmembrane region" description="Helical" evidence="13">
    <location>
        <begin position="422"/>
        <end position="439"/>
    </location>
</feature>
<dbReference type="GO" id="GO:0016020">
    <property type="term" value="C:membrane"/>
    <property type="evidence" value="ECO:0007669"/>
    <property type="project" value="InterPro"/>
</dbReference>
<protein>
    <recommendedName>
        <fullName evidence="1">peptidylamidoglycolate lyase</fullName>
        <ecNumber evidence="1">4.3.2.5</ecNumber>
    </recommendedName>
</protein>
<evidence type="ECO:0000256" key="1">
    <source>
        <dbReference type="ARBA" id="ARBA00012343"/>
    </source>
</evidence>
<feature type="binding site" evidence="9">
    <location>
        <position position="61"/>
    </location>
    <ligand>
        <name>Ca(2+)</name>
        <dbReference type="ChEBI" id="CHEBI:29108"/>
        <note>structural</note>
    </ligand>
</feature>
<feature type="chain" id="PRO_5026308491" description="peptidylamidoglycolate lyase" evidence="14">
    <location>
        <begin position="34"/>
        <end position="549"/>
    </location>
</feature>
<keyword evidence="3 14" id="KW-0732">Signal</keyword>
<keyword evidence="7 15" id="KW-0456">Lyase</keyword>
<dbReference type="InterPro" id="IPR000720">
    <property type="entry name" value="PHM/PAL"/>
</dbReference>
<keyword evidence="13" id="KW-0472">Membrane</keyword>
<evidence type="ECO:0000256" key="13">
    <source>
        <dbReference type="SAM" id="Phobius"/>
    </source>
</evidence>
<dbReference type="PANTHER" id="PTHR10680:SF14">
    <property type="entry name" value="PEPTIDYL-GLYCINE ALPHA-AMIDATING MONOOXYGENASE"/>
    <property type="match status" value="1"/>
</dbReference>